<dbReference type="GO" id="GO:0017001">
    <property type="term" value="P:antibiotic catabolic process"/>
    <property type="evidence" value="ECO:0007669"/>
    <property type="project" value="InterPro"/>
</dbReference>
<dbReference type="EMBL" id="BBWV01000004">
    <property type="protein sequence ID" value="GAO45280.1"/>
    <property type="molecule type" value="Genomic_DNA"/>
</dbReference>
<keyword evidence="6 8" id="KW-0046">Antibiotic resistance</keyword>
<dbReference type="Pfam" id="PF00905">
    <property type="entry name" value="Transpeptidase"/>
    <property type="match status" value="1"/>
</dbReference>
<dbReference type="SUPFAM" id="SSF56601">
    <property type="entry name" value="beta-lactamase/transpeptidase-like"/>
    <property type="match status" value="1"/>
</dbReference>
<comment type="caution">
    <text evidence="11">The sequence shown here is derived from an EMBL/GenBank/DDBJ whole genome shotgun (WGS) entry which is preliminary data.</text>
</comment>
<feature type="domain" description="Penicillin-binding protein transpeptidase" evidence="10">
    <location>
        <begin position="80"/>
        <end position="278"/>
    </location>
</feature>
<evidence type="ECO:0000256" key="8">
    <source>
        <dbReference type="RuleBase" id="RU361140"/>
    </source>
</evidence>
<dbReference type="AlphaFoldDB" id="A0A0E9N7F3"/>
<gene>
    <name evidence="11" type="ORF">FPE01S_04_05240</name>
</gene>
<dbReference type="EC" id="3.5.2.6" evidence="3 8"/>
<evidence type="ECO:0000256" key="4">
    <source>
        <dbReference type="ARBA" id="ARBA00022729"/>
    </source>
</evidence>
<dbReference type="InterPro" id="IPR050515">
    <property type="entry name" value="Beta-lactam/transpept"/>
</dbReference>
<keyword evidence="9" id="KW-0472">Membrane</keyword>
<dbReference type="InterPro" id="IPR012338">
    <property type="entry name" value="Beta-lactam/transpept-like"/>
</dbReference>
<evidence type="ECO:0000256" key="1">
    <source>
        <dbReference type="ARBA" id="ARBA00001526"/>
    </source>
</evidence>
<feature type="transmembrane region" description="Helical" evidence="9">
    <location>
        <begin position="20"/>
        <end position="38"/>
    </location>
</feature>
<evidence type="ECO:0000256" key="9">
    <source>
        <dbReference type="SAM" id="Phobius"/>
    </source>
</evidence>
<evidence type="ECO:0000313" key="11">
    <source>
        <dbReference type="EMBL" id="GAO45280.1"/>
    </source>
</evidence>
<sequence>MGNTETHGAKLPNFAPQFDFMRLWLIFFGLAVSVVACSPNNVREDVSLDKYFQDNKVTGCFGLFDNGQGDFIVSNTKQFRDSTFLPASTFKVVNSLIGLESGIVKDDSTVIPWDGVVRRVPEWNQDLSMYRAFRYSAVPWFQELARRIGKENMQRWLDTLGYARRYTRTPIGTIDTFWLDNTIKVTPDEQLGLVKKLYFDQLPFQHRTMEIVRRMMLMEDNANYQLSYKTGWEHAENGDNIAWVIGWIEENKHPYFFVLQIRLAAGRTDIPQVRMEILKKCLKQLGFMEGKR</sequence>
<evidence type="ECO:0000256" key="7">
    <source>
        <dbReference type="PIRSR" id="PIRSR602137-50"/>
    </source>
</evidence>
<dbReference type="GO" id="GO:0008800">
    <property type="term" value="F:beta-lactamase activity"/>
    <property type="evidence" value="ECO:0007669"/>
    <property type="project" value="UniProtKB-UniRule"/>
</dbReference>
<dbReference type="STRING" id="1220578.FPE01S_04_05240"/>
<evidence type="ECO:0000256" key="6">
    <source>
        <dbReference type="ARBA" id="ARBA00023251"/>
    </source>
</evidence>
<dbReference type="GO" id="GO:0046677">
    <property type="term" value="P:response to antibiotic"/>
    <property type="evidence" value="ECO:0007669"/>
    <property type="project" value="UniProtKB-UniRule"/>
</dbReference>
<evidence type="ECO:0000256" key="3">
    <source>
        <dbReference type="ARBA" id="ARBA00012865"/>
    </source>
</evidence>
<dbReference type="Proteomes" id="UP000033121">
    <property type="component" value="Unassembled WGS sequence"/>
</dbReference>
<evidence type="ECO:0000313" key="12">
    <source>
        <dbReference type="Proteomes" id="UP000033121"/>
    </source>
</evidence>
<keyword evidence="12" id="KW-1185">Reference proteome</keyword>
<accession>A0A0E9N7F3</accession>
<organism evidence="11 12">
    <name type="scientific">Flavihumibacter petaseus NBRC 106054</name>
    <dbReference type="NCBI Taxonomy" id="1220578"/>
    <lineage>
        <taxon>Bacteria</taxon>
        <taxon>Pseudomonadati</taxon>
        <taxon>Bacteroidota</taxon>
        <taxon>Chitinophagia</taxon>
        <taxon>Chitinophagales</taxon>
        <taxon>Chitinophagaceae</taxon>
        <taxon>Flavihumibacter</taxon>
    </lineage>
</organism>
<keyword evidence="9" id="KW-1133">Transmembrane helix</keyword>
<keyword evidence="9" id="KW-0812">Transmembrane</keyword>
<dbReference type="GO" id="GO:0008658">
    <property type="term" value="F:penicillin binding"/>
    <property type="evidence" value="ECO:0007669"/>
    <property type="project" value="InterPro"/>
</dbReference>
<keyword evidence="4" id="KW-0732">Signal</keyword>
<protein>
    <recommendedName>
        <fullName evidence="3 8">Beta-lactamase</fullName>
        <ecNumber evidence="3 8">3.5.2.6</ecNumber>
    </recommendedName>
</protein>
<dbReference type="PANTHER" id="PTHR30627">
    <property type="entry name" value="PEPTIDOGLYCAN D,D-TRANSPEPTIDASE"/>
    <property type="match status" value="1"/>
</dbReference>
<dbReference type="GO" id="GO:0005886">
    <property type="term" value="C:plasma membrane"/>
    <property type="evidence" value="ECO:0007669"/>
    <property type="project" value="TreeGrafter"/>
</dbReference>
<feature type="modified residue" description="N6-carboxylysine" evidence="7">
    <location>
        <position position="91"/>
    </location>
</feature>
<dbReference type="InterPro" id="IPR001460">
    <property type="entry name" value="PCN-bd_Tpept"/>
</dbReference>
<name>A0A0E9N7F3_9BACT</name>
<comment type="catalytic activity">
    <reaction evidence="1 8">
        <text>a beta-lactam + H2O = a substituted beta-amino acid</text>
        <dbReference type="Rhea" id="RHEA:20401"/>
        <dbReference type="ChEBI" id="CHEBI:15377"/>
        <dbReference type="ChEBI" id="CHEBI:35627"/>
        <dbReference type="ChEBI" id="CHEBI:140347"/>
        <dbReference type="EC" id="3.5.2.6"/>
    </reaction>
</comment>
<keyword evidence="5 8" id="KW-0378">Hydrolase</keyword>
<evidence type="ECO:0000256" key="5">
    <source>
        <dbReference type="ARBA" id="ARBA00022801"/>
    </source>
</evidence>
<proteinExistence type="inferred from homology"/>
<comment type="similarity">
    <text evidence="2 8">Belongs to the class-D beta-lactamase family.</text>
</comment>
<dbReference type="GO" id="GO:0071555">
    <property type="term" value="P:cell wall organization"/>
    <property type="evidence" value="ECO:0007669"/>
    <property type="project" value="TreeGrafter"/>
</dbReference>
<dbReference type="InterPro" id="IPR002137">
    <property type="entry name" value="Beta-lactam_class-D_AS"/>
</dbReference>
<dbReference type="Gene3D" id="3.40.710.10">
    <property type="entry name" value="DD-peptidase/beta-lactamase superfamily"/>
    <property type="match status" value="1"/>
</dbReference>
<evidence type="ECO:0000256" key="2">
    <source>
        <dbReference type="ARBA" id="ARBA00007898"/>
    </source>
</evidence>
<reference evidence="11 12" key="1">
    <citation type="submission" date="2015-04" db="EMBL/GenBank/DDBJ databases">
        <title>Whole genome shotgun sequence of Flavihumibacter petaseus NBRC 106054.</title>
        <authorList>
            <person name="Miyazawa S."/>
            <person name="Hosoyama A."/>
            <person name="Hashimoto M."/>
            <person name="Noguchi M."/>
            <person name="Tsuchikane K."/>
            <person name="Ohji S."/>
            <person name="Yamazoe A."/>
            <person name="Ichikawa N."/>
            <person name="Kimura A."/>
            <person name="Fujita N."/>
        </authorList>
    </citation>
    <scope>NUCLEOTIDE SEQUENCE [LARGE SCALE GENOMIC DNA]</scope>
    <source>
        <strain evidence="11 12">NBRC 106054</strain>
    </source>
</reference>
<dbReference type="PROSITE" id="PS00337">
    <property type="entry name" value="BETA_LACTAMASE_D"/>
    <property type="match status" value="1"/>
</dbReference>
<feature type="active site" description="Acyl-ester intermediate" evidence="7">
    <location>
        <position position="88"/>
    </location>
</feature>
<dbReference type="PANTHER" id="PTHR30627:SF6">
    <property type="entry name" value="BETA-LACTAMASE YBXI-RELATED"/>
    <property type="match status" value="1"/>
</dbReference>
<evidence type="ECO:0000259" key="10">
    <source>
        <dbReference type="Pfam" id="PF00905"/>
    </source>
</evidence>